<evidence type="ECO:0000313" key="3">
    <source>
        <dbReference type="Proteomes" id="UP000478052"/>
    </source>
</evidence>
<comment type="caution">
    <text evidence="2">The sequence shown here is derived from an EMBL/GenBank/DDBJ whole genome shotgun (WGS) entry which is preliminary data.</text>
</comment>
<dbReference type="Proteomes" id="UP000478052">
    <property type="component" value="Unassembled WGS sequence"/>
</dbReference>
<evidence type="ECO:0000256" key="1">
    <source>
        <dbReference type="SAM" id="Phobius"/>
    </source>
</evidence>
<keyword evidence="1" id="KW-0472">Membrane</keyword>
<evidence type="ECO:0000313" key="2">
    <source>
        <dbReference type="EMBL" id="KAF0711227.1"/>
    </source>
</evidence>
<proteinExistence type="predicted"/>
<dbReference type="EMBL" id="VUJU01011345">
    <property type="protein sequence ID" value="KAF0711227.1"/>
    <property type="molecule type" value="Genomic_DNA"/>
</dbReference>
<sequence length="403" mass="45692">MKSYSVYIEYHQYTMSLARRNNKNKGSGLINTLINKLPFELHVPGYQYCEPGTNLKTRLARGDKEINALDSVKSTISLTIIKVPRIITMPKKVEYYPLIPIFAGLSALGALSGGIANVIKGLMNLKETHQHIWEMAYISHRKKATRTKSVQLSARPKRIESAIINLDSVKGTSMQWVAYKKIGKQVEYYDSFGNLPPPLEIQKYFHGCDINFNYNREQRFNTTNCGHLFRNMIGQNDYVIIPTGSYELDNLESIIQKMMPDYISWFELKADTSTLKCMLSCSHKVDFSVENSIASILGFRNVLYTTGMTHESKNTVKIMKTNSIKVEYNLITGSFCDGAPSQIIHELYPTVAAGYKNVEVLRHPVFYGLNTTSINVAAGYVDECKITQINYQSFTPYLNIIFG</sequence>
<gene>
    <name evidence="2" type="ORF">FWK35_00026181</name>
</gene>
<keyword evidence="1" id="KW-0812">Transmembrane</keyword>
<keyword evidence="3" id="KW-1185">Reference proteome</keyword>
<dbReference type="AlphaFoldDB" id="A0A6G0VVN9"/>
<dbReference type="OrthoDB" id="6619655at2759"/>
<keyword evidence="1" id="KW-1133">Transmembrane helix</keyword>
<organism evidence="2 3">
    <name type="scientific">Aphis craccivora</name>
    <name type="common">Cowpea aphid</name>
    <dbReference type="NCBI Taxonomy" id="307492"/>
    <lineage>
        <taxon>Eukaryota</taxon>
        <taxon>Metazoa</taxon>
        <taxon>Ecdysozoa</taxon>
        <taxon>Arthropoda</taxon>
        <taxon>Hexapoda</taxon>
        <taxon>Insecta</taxon>
        <taxon>Pterygota</taxon>
        <taxon>Neoptera</taxon>
        <taxon>Paraneoptera</taxon>
        <taxon>Hemiptera</taxon>
        <taxon>Sternorrhyncha</taxon>
        <taxon>Aphidomorpha</taxon>
        <taxon>Aphidoidea</taxon>
        <taxon>Aphididae</taxon>
        <taxon>Aphidini</taxon>
        <taxon>Aphis</taxon>
        <taxon>Aphis</taxon>
    </lineage>
</organism>
<feature type="transmembrane region" description="Helical" evidence="1">
    <location>
        <begin position="95"/>
        <end position="119"/>
    </location>
</feature>
<protein>
    <submittedName>
        <fullName evidence="2">Uncharacterized protein</fullName>
    </submittedName>
</protein>
<name>A0A6G0VVN9_APHCR</name>
<accession>A0A6G0VVN9</accession>
<reference evidence="2 3" key="1">
    <citation type="submission" date="2019-08" db="EMBL/GenBank/DDBJ databases">
        <title>Whole genome of Aphis craccivora.</title>
        <authorList>
            <person name="Voronova N.V."/>
            <person name="Shulinski R.S."/>
            <person name="Bandarenka Y.V."/>
            <person name="Zhorov D.G."/>
            <person name="Warner D."/>
        </authorList>
    </citation>
    <scope>NUCLEOTIDE SEQUENCE [LARGE SCALE GENOMIC DNA]</scope>
    <source>
        <strain evidence="2">180601</strain>
        <tissue evidence="2">Whole Body</tissue>
    </source>
</reference>